<dbReference type="InterPro" id="IPR039420">
    <property type="entry name" value="WalR-like"/>
</dbReference>
<protein>
    <recommendedName>
        <fullName evidence="8">Ligand-binding protein SH3</fullName>
    </recommendedName>
</protein>
<evidence type="ECO:0000256" key="1">
    <source>
        <dbReference type="ARBA" id="ARBA00022553"/>
    </source>
</evidence>
<accession>A0A0N8H9M6</accession>
<keyword evidence="2" id="KW-0238">DNA-binding</keyword>
<evidence type="ECO:0000259" key="4">
    <source>
        <dbReference type="PROSITE" id="PS50043"/>
    </source>
</evidence>
<dbReference type="Pfam" id="PF00196">
    <property type="entry name" value="GerE"/>
    <property type="match status" value="1"/>
</dbReference>
<organism evidence="6 7">
    <name type="scientific">Jiulongibacter sediminis</name>
    <dbReference type="NCBI Taxonomy" id="1605367"/>
    <lineage>
        <taxon>Bacteria</taxon>
        <taxon>Pseudomonadati</taxon>
        <taxon>Bacteroidota</taxon>
        <taxon>Cytophagia</taxon>
        <taxon>Cytophagales</taxon>
        <taxon>Leadbetterellaceae</taxon>
        <taxon>Jiulongibacter</taxon>
    </lineage>
</organism>
<dbReference type="InterPro" id="IPR058245">
    <property type="entry name" value="NreC/VraR/RcsB-like_REC"/>
</dbReference>
<dbReference type="EMBL" id="LGTQ01000009">
    <property type="protein sequence ID" value="KPM47796.1"/>
    <property type="molecule type" value="Genomic_DNA"/>
</dbReference>
<dbReference type="SMART" id="SM00448">
    <property type="entry name" value="REC"/>
    <property type="match status" value="1"/>
</dbReference>
<dbReference type="AlphaFoldDB" id="A0A0N8H9M6"/>
<dbReference type="PRINTS" id="PR00038">
    <property type="entry name" value="HTHLUXR"/>
</dbReference>
<evidence type="ECO:0000259" key="5">
    <source>
        <dbReference type="PROSITE" id="PS50110"/>
    </source>
</evidence>
<feature type="domain" description="Response regulatory" evidence="5">
    <location>
        <begin position="3"/>
        <end position="119"/>
    </location>
</feature>
<dbReference type="InterPro" id="IPR011006">
    <property type="entry name" value="CheY-like_superfamily"/>
</dbReference>
<keyword evidence="7" id="KW-1185">Reference proteome</keyword>
<dbReference type="CDD" id="cd06170">
    <property type="entry name" value="LuxR_C_like"/>
    <property type="match status" value="1"/>
</dbReference>
<dbReference type="PANTHER" id="PTHR43214">
    <property type="entry name" value="TWO-COMPONENT RESPONSE REGULATOR"/>
    <property type="match status" value="1"/>
</dbReference>
<dbReference type="GO" id="GO:0000160">
    <property type="term" value="P:phosphorelay signal transduction system"/>
    <property type="evidence" value="ECO:0007669"/>
    <property type="project" value="InterPro"/>
</dbReference>
<dbReference type="Proteomes" id="UP000050454">
    <property type="component" value="Unassembled WGS sequence"/>
</dbReference>
<reference evidence="6 7" key="1">
    <citation type="submission" date="2015-07" db="EMBL/GenBank/DDBJ databases">
        <title>The draft genome sequence of Leadbetterella sp. JN14-9.</title>
        <authorList>
            <person name="Liu Y."/>
            <person name="Du J."/>
            <person name="Shao Z."/>
        </authorList>
    </citation>
    <scope>NUCLEOTIDE SEQUENCE [LARGE SCALE GENOMIC DNA]</scope>
    <source>
        <strain evidence="6 7">JN14-9</strain>
    </source>
</reference>
<feature type="modified residue" description="4-aspartylphosphate" evidence="3">
    <location>
        <position position="54"/>
    </location>
</feature>
<dbReference type="STRING" id="1605367.AFM12_11080"/>
<dbReference type="CDD" id="cd17535">
    <property type="entry name" value="REC_NarL-like"/>
    <property type="match status" value="1"/>
</dbReference>
<evidence type="ECO:0008006" key="8">
    <source>
        <dbReference type="Google" id="ProtNLM"/>
    </source>
</evidence>
<dbReference type="OrthoDB" id="9797341at2"/>
<dbReference type="Pfam" id="PF00072">
    <property type="entry name" value="Response_reg"/>
    <property type="match status" value="1"/>
</dbReference>
<dbReference type="PANTHER" id="PTHR43214:SF43">
    <property type="entry name" value="TWO-COMPONENT RESPONSE REGULATOR"/>
    <property type="match status" value="1"/>
</dbReference>
<dbReference type="Gene3D" id="3.40.50.2300">
    <property type="match status" value="1"/>
</dbReference>
<evidence type="ECO:0000313" key="7">
    <source>
        <dbReference type="Proteomes" id="UP000050454"/>
    </source>
</evidence>
<keyword evidence="1 3" id="KW-0597">Phosphoprotein</keyword>
<evidence type="ECO:0000313" key="6">
    <source>
        <dbReference type="EMBL" id="KPM47796.1"/>
    </source>
</evidence>
<name>A0A0N8H9M6_9BACT</name>
<evidence type="ECO:0000256" key="3">
    <source>
        <dbReference type="PROSITE-ProRule" id="PRU00169"/>
    </source>
</evidence>
<feature type="domain" description="HTH luxR-type" evidence="4">
    <location>
        <begin position="151"/>
        <end position="216"/>
    </location>
</feature>
<evidence type="ECO:0000256" key="2">
    <source>
        <dbReference type="ARBA" id="ARBA00023125"/>
    </source>
</evidence>
<dbReference type="SUPFAM" id="SSF52172">
    <property type="entry name" value="CheY-like"/>
    <property type="match status" value="1"/>
</dbReference>
<dbReference type="GO" id="GO:0006355">
    <property type="term" value="P:regulation of DNA-templated transcription"/>
    <property type="evidence" value="ECO:0007669"/>
    <property type="project" value="InterPro"/>
</dbReference>
<dbReference type="GO" id="GO:0003677">
    <property type="term" value="F:DNA binding"/>
    <property type="evidence" value="ECO:0007669"/>
    <property type="project" value="UniProtKB-KW"/>
</dbReference>
<proteinExistence type="predicted"/>
<gene>
    <name evidence="6" type="ORF">AFM12_11080</name>
</gene>
<dbReference type="PROSITE" id="PS50110">
    <property type="entry name" value="RESPONSE_REGULATORY"/>
    <property type="match status" value="1"/>
</dbReference>
<dbReference type="SMART" id="SM00421">
    <property type="entry name" value="HTH_LUXR"/>
    <property type="match status" value="1"/>
</dbReference>
<dbReference type="InterPro" id="IPR000792">
    <property type="entry name" value="Tscrpt_reg_LuxR_C"/>
</dbReference>
<dbReference type="SUPFAM" id="SSF46894">
    <property type="entry name" value="C-terminal effector domain of the bipartite response regulators"/>
    <property type="match status" value="1"/>
</dbReference>
<dbReference type="InterPro" id="IPR016032">
    <property type="entry name" value="Sig_transdc_resp-reg_C-effctor"/>
</dbReference>
<sequence length="218" mass="24695">MIRIGIIDDNPTLLRNLRQNLSIFEEVEVIFSANSGLDAVSKMNNTPAEVLLMDIEMPVMDGIEATQKIKEEHPEVKIMMLTVMDREDKIFEAIKAGASGYLMKDERPSKIIAAIEEMMEGGAPMSPTVAMKTLQILRKQEIAGKEIESTQSPEDFNLTKREIEILEKVADGLTYNQIAEELFISAKTARKHIENIYQKLHVHSKLEAVSLARRNRWV</sequence>
<dbReference type="InterPro" id="IPR001789">
    <property type="entry name" value="Sig_transdc_resp-reg_receiver"/>
</dbReference>
<dbReference type="RefSeq" id="WP_055148171.1">
    <property type="nucleotide sequence ID" value="NZ_JXSZ01000009.1"/>
</dbReference>
<dbReference type="PROSITE" id="PS50043">
    <property type="entry name" value="HTH_LUXR_2"/>
    <property type="match status" value="1"/>
</dbReference>
<comment type="caution">
    <text evidence="6">The sequence shown here is derived from an EMBL/GenBank/DDBJ whole genome shotgun (WGS) entry which is preliminary data.</text>
</comment>